<keyword evidence="5" id="KW-0472">Membrane</keyword>
<evidence type="ECO:0000256" key="2">
    <source>
        <dbReference type="ARBA" id="ARBA00022475"/>
    </source>
</evidence>
<reference evidence="8 9" key="1">
    <citation type="journal article" date="2018" name="Mol. Plant">
        <title>The genome of Artemisia annua provides insight into the evolution of Asteraceae family and artemisinin biosynthesis.</title>
        <authorList>
            <person name="Shen Q."/>
            <person name="Zhang L."/>
            <person name="Liao Z."/>
            <person name="Wang S."/>
            <person name="Yan T."/>
            <person name="Shi P."/>
            <person name="Liu M."/>
            <person name="Fu X."/>
            <person name="Pan Q."/>
            <person name="Wang Y."/>
            <person name="Lv Z."/>
            <person name="Lu X."/>
            <person name="Zhang F."/>
            <person name="Jiang W."/>
            <person name="Ma Y."/>
            <person name="Chen M."/>
            <person name="Hao X."/>
            <person name="Li L."/>
            <person name="Tang Y."/>
            <person name="Lv G."/>
            <person name="Zhou Y."/>
            <person name="Sun X."/>
            <person name="Brodelius P.E."/>
            <person name="Rose J.K.C."/>
            <person name="Tang K."/>
        </authorList>
    </citation>
    <scope>NUCLEOTIDE SEQUENCE [LARGE SCALE GENOMIC DNA]</scope>
    <source>
        <strain evidence="9">cv. Huhao1</strain>
        <tissue evidence="8">Leaf</tissue>
    </source>
</reference>
<evidence type="ECO:0000256" key="3">
    <source>
        <dbReference type="ARBA" id="ARBA00022692"/>
    </source>
</evidence>
<proteinExistence type="predicted"/>
<keyword evidence="2" id="KW-1003">Cell membrane</keyword>
<dbReference type="PANTHER" id="PTHR43302:SF15">
    <property type="entry name" value="SILICON EFFLUX TRANSPORTER LSI2"/>
    <property type="match status" value="1"/>
</dbReference>
<accession>A0A2U1M545</accession>
<feature type="domain" description="Ty3 transposon capsid-like protein" evidence="7">
    <location>
        <begin position="83"/>
        <end position="168"/>
    </location>
</feature>
<comment type="subcellular location">
    <subcellularLocation>
        <location evidence="1">Cell membrane</location>
        <topology evidence="1">Multi-pass membrane protein</topology>
    </subcellularLocation>
</comment>
<dbReference type="InterPro" id="IPR045358">
    <property type="entry name" value="Ty3_capsid"/>
</dbReference>
<feature type="compositionally biased region" description="Basic and acidic residues" evidence="6">
    <location>
        <begin position="155"/>
        <end position="178"/>
    </location>
</feature>
<keyword evidence="9" id="KW-1185">Reference proteome</keyword>
<dbReference type="GO" id="GO:0005886">
    <property type="term" value="C:plasma membrane"/>
    <property type="evidence" value="ECO:0007669"/>
    <property type="project" value="UniProtKB-SubCell"/>
</dbReference>
<dbReference type="EMBL" id="PKPP01006472">
    <property type="protein sequence ID" value="PWA56392.1"/>
    <property type="molecule type" value="Genomic_DNA"/>
</dbReference>
<evidence type="ECO:0000259" key="7">
    <source>
        <dbReference type="Pfam" id="PF19259"/>
    </source>
</evidence>
<feature type="region of interest" description="Disordered" evidence="6">
    <location>
        <begin position="152"/>
        <end position="178"/>
    </location>
</feature>
<dbReference type="PANTHER" id="PTHR43302">
    <property type="entry name" value="TRANSPORTER ARSB-RELATED"/>
    <property type="match status" value="1"/>
</dbReference>
<keyword evidence="4" id="KW-1133">Transmembrane helix</keyword>
<evidence type="ECO:0000256" key="1">
    <source>
        <dbReference type="ARBA" id="ARBA00004651"/>
    </source>
</evidence>
<evidence type="ECO:0000256" key="4">
    <source>
        <dbReference type="ARBA" id="ARBA00022989"/>
    </source>
</evidence>
<dbReference type="Proteomes" id="UP000245207">
    <property type="component" value="Unassembled WGS sequence"/>
</dbReference>
<comment type="caution">
    <text evidence="8">The sequence shown here is derived from an EMBL/GenBank/DDBJ whole genome shotgun (WGS) entry which is preliminary data.</text>
</comment>
<protein>
    <submittedName>
        <fullName evidence="8">Zinc finger, CCHC-type, Retrotransposon gag domain protein</fullName>
    </submittedName>
</protein>
<organism evidence="8 9">
    <name type="scientific">Artemisia annua</name>
    <name type="common">Sweet wormwood</name>
    <dbReference type="NCBI Taxonomy" id="35608"/>
    <lineage>
        <taxon>Eukaryota</taxon>
        <taxon>Viridiplantae</taxon>
        <taxon>Streptophyta</taxon>
        <taxon>Embryophyta</taxon>
        <taxon>Tracheophyta</taxon>
        <taxon>Spermatophyta</taxon>
        <taxon>Magnoliopsida</taxon>
        <taxon>eudicotyledons</taxon>
        <taxon>Gunneridae</taxon>
        <taxon>Pentapetalae</taxon>
        <taxon>asterids</taxon>
        <taxon>campanulids</taxon>
        <taxon>Asterales</taxon>
        <taxon>Asteraceae</taxon>
        <taxon>Asteroideae</taxon>
        <taxon>Anthemideae</taxon>
        <taxon>Artemisiinae</taxon>
        <taxon>Artemisia</taxon>
    </lineage>
</organism>
<dbReference type="STRING" id="35608.A0A2U1M545"/>
<evidence type="ECO:0000313" key="9">
    <source>
        <dbReference type="Proteomes" id="UP000245207"/>
    </source>
</evidence>
<keyword evidence="3" id="KW-0812">Transmembrane</keyword>
<sequence>MKLKTGPFDGKTRPTVPSSRCRVAFFGTIWAVRDGSGRENASHGVEIAPSGRVFPENTSLGAGSYKVQMLEAEFWNHLMIGVEVDKYTVRFHELARMVPHMVSTVEKLIDRYIWGLIPEIRRDVTSSKPTTLQAAVGMAYRLTNDVIRSGGLTKVNDEGRKRQEDQQRSRDQNQQDKRQRSFVYGAMLHEDVQKAVEKEFETALQDRLLLLGARVAAAASSISPEKEKKAWLILAWVSTVAGNLSLLGSGANLIVNKSAVLKKFGTISPSGLISSLVFLKQL</sequence>
<gene>
    <name evidence="8" type="ORF">CTI12_AA371860</name>
</gene>
<evidence type="ECO:0000313" key="8">
    <source>
        <dbReference type="EMBL" id="PWA56392.1"/>
    </source>
</evidence>
<dbReference type="Pfam" id="PF19259">
    <property type="entry name" value="Ty3_capsid"/>
    <property type="match status" value="1"/>
</dbReference>
<evidence type="ECO:0000256" key="6">
    <source>
        <dbReference type="SAM" id="MobiDB-lite"/>
    </source>
</evidence>
<dbReference type="AlphaFoldDB" id="A0A2U1M545"/>
<evidence type="ECO:0000256" key="5">
    <source>
        <dbReference type="ARBA" id="ARBA00023136"/>
    </source>
</evidence>
<name>A0A2U1M545_ARTAN</name>